<dbReference type="PANTHER" id="PTHR43479:SF11">
    <property type="entry name" value="ACREF_ENVCD OPERON REPRESSOR-RELATED"/>
    <property type="match status" value="1"/>
</dbReference>
<dbReference type="EMBL" id="RBLG01000003">
    <property type="protein sequence ID" value="RKS50500.1"/>
    <property type="molecule type" value="Genomic_DNA"/>
</dbReference>
<dbReference type="SUPFAM" id="SSF46689">
    <property type="entry name" value="Homeodomain-like"/>
    <property type="match status" value="1"/>
</dbReference>
<keyword evidence="1 2" id="KW-0238">DNA-binding</keyword>
<sequence>MNNDLIKAHIINSSKNVFKDRGFSQITMSDIANASNKGRSTIYYYFKNKEEVFEEVALLEYLTIIQPAKTKIAPSRSIEENLTGYVAGKLNSLFKKIEGYRFLVEDIKQNPHLNNLIYFKIRHLENEIFTNILTWALENDEIASISDDDIKFLAMAMGTALNSLEKEMLLYGTVDNMDIRLQWLVSLLIKGLKYDQ</sequence>
<dbReference type="Proteomes" id="UP000276282">
    <property type="component" value="Unassembled WGS sequence"/>
</dbReference>
<dbReference type="Gene3D" id="1.10.357.10">
    <property type="entry name" value="Tetracycline Repressor, domain 2"/>
    <property type="match status" value="1"/>
</dbReference>
<accession>A0A495PKX7</accession>
<evidence type="ECO:0000313" key="4">
    <source>
        <dbReference type="EMBL" id="RKS50500.1"/>
    </source>
</evidence>
<comment type="caution">
    <text evidence="4">The sequence shown here is derived from an EMBL/GenBank/DDBJ whole genome shotgun (WGS) entry which is preliminary data.</text>
</comment>
<evidence type="ECO:0000313" key="5">
    <source>
        <dbReference type="Proteomes" id="UP000276282"/>
    </source>
</evidence>
<dbReference type="Pfam" id="PF00440">
    <property type="entry name" value="TetR_N"/>
    <property type="match status" value="1"/>
</dbReference>
<dbReference type="InterPro" id="IPR001647">
    <property type="entry name" value="HTH_TetR"/>
</dbReference>
<feature type="domain" description="HTH tetR-type" evidence="3">
    <location>
        <begin position="4"/>
        <end position="64"/>
    </location>
</feature>
<feature type="DNA-binding region" description="H-T-H motif" evidence="2">
    <location>
        <begin position="27"/>
        <end position="46"/>
    </location>
</feature>
<dbReference type="RefSeq" id="WP_121346103.1">
    <property type="nucleotide sequence ID" value="NZ_RBLG01000003.1"/>
</dbReference>
<keyword evidence="5" id="KW-1185">Reference proteome</keyword>
<name>A0A495PKX7_9FLAO</name>
<dbReference type="PANTHER" id="PTHR43479">
    <property type="entry name" value="ACREF/ENVCD OPERON REPRESSOR-RELATED"/>
    <property type="match status" value="1"/>
</dbReference>
<organism evidence="4 5">
    <name type="scientific">Gillisia mitskevichiae</name>
    <dbReference type="NCBI Taxonomy" id="270921"/>
    <lineage>
        <taxon>Bacteria</taxon>
        <taxon>Pseudomonadati</taxon>
        <taxon>Bacteroidota</taxon>
        <taxon>Flavobacteriia</taxon>
        <taxon>Flavobacteriales</taxon>
        <taxon>Flavobacteriaceae</taxon>
        <taxon>Gillisia</taxon>
    </lineage>
</organism>
<dbReference type="InterPro" id="IPR009057">
    <property type="entry name" value="Homeodomain-like_sf"/>
</dbReference>
<dbReference type="Gene3D" id="1.10.10.60">
    <property type="entry name" value="Homeodomain-like"/>
    <property type="match status" value="1"/>
</dbReference>
<protein>
    <submittedName>
        <fullName evidence="4">TetR family transcriptional regulator</fullName>
    </submittedName>
</protein>
<dbReference type="PRINTS" id="PR00455">
    <property type="entry name" value="HTHTETR"/>
</dbReference>
<reference evidence="4 5" key="1">
    <citation type="submission" date="2018-10" db="EMBL/GenBank/DDBJ databases">
        <title>Genomic Encyclopedia of Archaeal and Bacterial Type Strains, Phase II (KMG-II): from individual species to whole genera.</title>
        <authorList>
            <person name="Goeker M."/>
        </authorList>
    </citation>
    <scope>NUCLEOTIDE SEQUENCE [LARGE SCALE GENOMIC DNA]</scope>
    <source>
        <strain evidence="4 5">DSM 19839</strain>
    </source>
</reference>
<evidence type="ECO:0000256" key="2">
    <source>
        <dbReference type="PROSITE-ProRule" id="PRU00335"/>
    </source>
</evidence>
<evidence type="ECO:0000259" key="3">
    <source>
        <dbReference type="PROSITE" id="PS50977"/>
    </source>
</evidence>
<dbReference type="GO" id="GO:0003677">
    <property type="term" value="F:DNA binding"/>
    <property type="evidence" value="ECO:0007669"/>
    <property type="project" value="UniProtKB-UniRule"/>
</dbReference>
<dbReference type="InterPro" id="IPR050624">
    <property type="entry name" value="HTH-type_Tx_Regulator"/>
</dbReference>
<dbReference type="AlphaFoldDB" id="A0A495PKX7"/>
<dbReference type="OrthoDB" id="9789566at2"/>
<proteinExistence type="predicted"/>
<dbReference type="PROSITE" id="PS50977">
    <property type="entry name" value="HTH_TETR_2"/>
    <property type="match status" value="1"/>
</dbReference>
<gene>
    <name evidence="4" type="ORF">BC962_2263</name>
</gene>
<evidence type="ECO:0000256" key="1">
    <source>
        <dbReference type="ARBA" id="ARBA00023125"/>
    </source>
</evidence>